<dbReference type="KEGG" id="camu:CA2015_1071"/>
<dbReference type="EMBL" id="CP012040">
    <property type="protein sequence ID" value="AKP50523.1"/>
    <property type="molecule type" value="Genomic_DNA"/>
</dbReference>
<sequence>MKVLFNSTQSFNSFIIVIFTIAIGLASETAYSQDFISTKDGEWKSNNTWQSSTSCSQWSNLSNGQPPISKNWGCEVTVVINHEVTYNGNISGFGSGVFSSLEVGPNGKLIFEDNITINGGGSVPTITLAEGAELVVNGKFDIDRAVEIVVPNNAKMTINNFEIGDNKPEITIEEGGMLVVNEETHVKSRSILNIFGHFQTVDLNYSSGGEINIGSSEFSGEADVTGNMLIGNGSLNMYKMSTLIVGGTSSTGSSGSINLKDHASIRLIGDVDMGYGGSMTVEGDAEFSFESNYTTSGGADIKLKDKSRGTIHGNIGMTNGTITLEDNSEVMVGGTLVASGGAKVNGKDDGAMYVCDYPNSTKETTYHINLKGNSFYGSGCFALPVIWKSFDVEVTNDNASQLVWETASEDGNSHFEVERSIGGIGNFEKITEINASGWTNDVSRYSFEDKELKELVGMVYYRIRQVDFDGNQMVSDVVSIKASAQVPSSELIKWSAYPNPTDGSSLNIKLVSGDVTGTINVRFLQTSSSSSFEGEVGIELDQWLQTVVSNASRGVGVLEVFYQGEAYRMKIMKI</sequence>
<proteinExistence type="predicted"/>
<dbReference type="InterPro" id="IPR013783">
    <property type="entry name" value="Ig-like_fold"/>
</dbReference>
<evidence type="ECO:0000313" key="1">
    <source>
        <dbReference type="EMBL" id="AKP50523.1"/>
    </source>
</evidence>
<accession>A0A0H4PCJ1</accession>
<dbReference type="Gene3D" id="2.60.40.10">
    <property type="entry name" value="Immunoglobulins"/>
    <property type="match status" value="1"/>
</dbReference>
<reference evidence="1 2" key="1">
    <citation type="submission" date="2015-07" db="EMBL/GenBank/DDBJ databases">
        <authorList>
            <person name="Kim K.M."/>
        </authorList>
    </citation>
    <scope>NUCLEOTIDE SEQUENCE [LARGE SCALE GENOMIC DNA]</scope>
    <source>
        <strain evidence="1 2">KCTC 12363</strain>
    </source>
</reference>
<dbReference type="OrthoDB" id="1443240at2"/>
<evidence type="ECO:0000313" key="2">
    <source>
        <dbReference type="Proteomes" id="UP000036520"/>
    </source>
</evidence>
<gene>
    <name evidence="1" type="ORF">CA2015_1071</name>
</gene>
<protein>
    <submittedName>
        <fullName evidence="1">Cadherin domain protein</fullName>
    </submittedName>
</protein>
<organism evidence="1 2">
    <name type="scientific">Cyclobacterium amurskyense</name>
    <dbReference type="NCBI Taxonomy" id="320787"/>
    <lineage>
        <taxon>Bacteria</taxon>
        <taxon>Pseudomonadati</taxon>
        <taxon>Bacteroidota</taxon>
        <taxon>Cytophagia</taxon>
        <taxon>Cytophagales</taxon>
        <taxon>Cyclobacteriaceae</taxon>
        <taxon>Cyclobacterium</taxon>
    </lineage>
</organism>
<dbReference type="SUPFAM" id="SSF51126">
    <property type="entry name" value="Pectin lyase-like"/>
    <property type="match status" value="1"/>
</dbReference>
<dbReference type="AlphaFoldDB" id="A0A0H4PCJ1"/>
<dbReference type="RefSeq" id="WP_048640956.1">
    <property type="nucleotide sequence ID" value="NZ_CP012040.1"/>
</dbReference>
<name>A0A0H4PCJ1_9BACT</name>
<dbReference type="Proteomes" id="UP000036520">
    <property type="component" value="Chromosome"/>
</dbReference>
<dbReference type="InterPro" id="IPR011050">
    <property type="entry name" value="Pectin_lyase_fold/virulence"/>
</dbReference>
<dbReference type="STRING" id="320787.CA2015_1071"/>
<keyword evidence="2" id="KW-1185">Reference proteome</keyword>